<evidence type="ECO:0000259" key="9">
    <source>
        <dbReference type="PROSITE" id="PS51282"/>
    </source>
</evidence>
<protein>
    <submittedName>
        <fullName evidence="10">DWNN-domain-containing protein</fullName>
    </submittedName>
</protein>
<dbReference type="RefSeq" id="XP_020075354.1">
    <property type="nucleotide sequence ID" value="XM_020219340.1"/>
</dbReference>
<dbReference type="GO" id="GO:0005847">
    <property type="term" value="C:mRNA cleavage and polyadenylation specificity factor complex"/>
    <property type="evidence" value="ECO:0007669"/>
    <property type="project" value="EnsemblFungi"/>
</dbReference>
<dbReference type="InterPro" id="IPR036875">
    <property type="entry name" value="Znf_CCHC_sf"/>
</dbReference>
<dbReference type="GO" id="GO:0006369">
    <property type="term" value="P:termination of RNA polymerase II transcription"/>
    <property type="evidence" value="ECO:0007669"/>
    <property type="project" value="EnsemblFungi"/>
</dbReference>
<comment type="subcellular location">
    <subcellularLocation>
        <location evidence="1">Nucleus</location>
    </subcellularLocation>
</comment>
<keyword evidence="2" id="KW-0479">Metal-binding</keyword>
<dbReference type="InterPro" id="IPR025829">
    <property type="entry name" value="Zn_knuckle_CX2CX3GHX4C"/>
</dbReference>
<accession>A0A1E4RG90</accession>
<keyword evidence="11" id="KW-1185">Reference proteome</keyword>
<organism evidence="10 11">
    <name type="scientific">Hyphopichia burtonii NRRL Y-1933</name>
    <dbReference type="NCBI Taxonomy" id="984485"/>
    <lineage>
        <taxon>Eukaryota</taxon>
        <taxon>Fungi</taxon>
        <taxon>Dikarya</taxon>
        <taxon>Ascomycota</taxon>
        <taxon>Saccharomycotina</taxon>
        <taxon>Pichiomycetes</taxon>
        <taxon>Debaryomycetaceae</taxon>
        <taxon>Hyphopichia</taxon>
    </lineage>
</organism>
<feature type="domain" description="DWNN" evidence="9">
    <location>
        <begin position="5"/>
        <end position="79"/>
    </location>
</feature>
<keyword evidence="3 6" id="KW-0863">Zinc-finger</keyword>
<keyword evidence="4" id="KW-0862">Zinc</keyword>
<dbReference type="GeneID" id="30993890"/>
<evidence type="ECO:0000313" key="11">
    <source>
        <dbReference type="Proteomes" id="UP000095085"/>
    </source>
</evidence>
<dbReference type="GO" id="GO:0008270">
    <property type="term" value="F:zinc ion binding"/>
    <property type="evidence" value="ECO:0007669"/>
    <property type="project" value="UniProtKB-KW"/>
</dbReference>
<evidence type="ECO:0000256" key="6">
    <source>
        <dbReference type="PROSITE-ProRule" id="PRU00047"/>
    </source>
</evidence>
<dbReference type="AlphaFoldDB" id="A0A1E4RG90"/>
<dbReference type="OrthoDB" id="106784at2759"/>
<dbReference type="GO" id="GO:0036002">
    <property type="term" value="F:pre-mRNA binding"/>
    <property type="evidence" value="ECO:0007669"/>
    <property type="project" value="EnsemblFungi"/>
</dbReference>
<dbReference type="Pfam" id="PF08783">
    <property type="entry name" value="DWNN"/>
    <property type="match status" value="1"/>
</dbReference>
<feature type="region of interest" description="Disordered" evidence="7">
    <location>
        <begin position="390"/>
        <end position="433"/>
    </location>
</feature>
<dbReference type="GO" id="GO:0061630">
    <property type="term" value="F:ubiquitin protein ligase activity"/>
    <property type="evidence" value="ECO:0007669"/>
    <property type="project" value="EnsemblFungi"/>
</dbReference>
<dbReference type="GO" id="GO:0006511">
    <property type="term" value="P:ubiquitin-dependent protein catabolic process"/>
    <property type="evidence" value="ECO:0007669"/>
    <property type="project" value="TreeGrafter"/>
</dbReference>
<sequence>MSSTVFYKFLHQKNQSTIHFDGTGINVFDLKHEITIQNQLGEGQDFSLRLYHSEQPDLEYENDQDVIPRSSFVLARRSPVSFRGARFHSAARYVTGKPRINKRMINNANASTSNQNNPAQTTGATAVDENMSEEDRIKMMFQNQSNVWAQTQDELSTHKMIHFKPTAGVTNAEDLPPPGYMCYRCGGKDHWIRNCPTNTDPNFEGKKIKKTTGIPRSYLKTISKETLEGAAETGKDGITRNEDGELIDAKGNTYMITEDGEYVIAMADNKTWLNYQQKQQNAVMKAKLEFEQKLSERIEQDKKNEFLDPLKSNKVLRSPIVMTPCCQDKSKLKNMKNFNYHQPDLEQLLIDKDFHCPNCDTEDIFLDSLIRNTDLEQQINDYAKEIGLENPDEESLKRSVDAVEDENDGSDPKRQKIGLPSKPNLPLVPPAMAPFGMPFIAPGMPMPPMFMPPNFQTPPPGTGQPEK</sequence>
<evidence type="ECO:0000313" key="10">
    <source>
        <dbReference type="EMBL" id="ODV66287.1"/>
    </source>
</evidence>
<dbReference type="SMART" id="SM00343">
    <property type="entry name" value="ZnF_C2HC"/>
    <property type="match status" value="1"/>
</dbReference>
<dbReference type="GO" id="GO:0000209">
    <property type="term" value="P:protein polyubiquitination"/>
    <property type="evidence" value="ECO:0007669"/>
    <property type="project" value="EnsemblFungi"/>
</dbReference>
<dbReference type="InterPro" id="IPR033489">
    <property type="entry name" value="RBBP6"/>
</dbReference>
<dbReference type="InterPro" id="IPR014891">
    <property type="entry name" value="DWNN_domain"/>
</dbReference>
<dbReference type="Proteomes" id="UP000095085">
    <property type="component" value="Unassembled WGS sequence"/>
</dbReference>
<dbReference type="PANTHER" id="PTHR15439">
    <property type="entry name" value="RETINOBLASTOMA-BINDING PROTEIN 6"/>
    <property type="match status" value="1"/>
</dbReference>
<evidence type="ECO:0000256" key="2">
    <source>
        <dbReference type="ARBA" id="ARBA00022723"/>
    </source>
</evidence>
<evidence type="ECO:0000256" key="4">
    <source>
        <dbReference type="ARBA" id="ARBA00022833"/>
    </source>
</evidence>
<proteinExistence type="predicted"/>
<dbReference type="SMART" id="SM01180">
    <property type="entry name" value="DWNN"/>
    <property type="match status" value="1"/>
</dbReference>
<dbReference type="GO" id="GO:0005829">
    <property type="term" value="C:cytosol"/>
    <property type="evidence" value="ECO:0007669"/>
    <property type="project" value="EnsemblFungi"/>
</dbReference>
<dbReference type="SUPFAM" id="SSF57756">
    <property type="entry name" value="Retrovirus zinc finger-like domains"/>
    <property type="match status" value="1"/>
</dbReference>
<dbReference type="PROSITE" id="PS51282">
    <property type="entry name" value="DWNN"/>
    <property type="match status" value="1"/>
</dbReference>
<evidence type="ECO:0000259" key="8">
    <source>
        <dbReference type="PROSITE" id="PS50158"/>
    </source>
</evidence>
<dbReference type="PROSITE" id="PS50158">
    <property type="entry name" value="ZF_CCHC"/>
    <property type="match status" value="1"/>
</dbReference>
<dbReference type="InterPro" id="IPR001878">
    <property type="entry name" value="Znf_CCHC"/>
</dbReference>
<dbReference type="FunFam" id="4.10.60.10:FF:000005">
    <property type="entry name" value="E3 ubiquitin-protein ligase RBBP6"/>
    <property type="match status" value="1"/>
</dbReference>
<dbReference type="GO" id="GO:0006397">
    <property type="term" value="P:mRNA processing"/>
    <property type="evidence" value="ECO:0007669"/>
    <property type="project" value="InterPro"/>
</dbReference>
<evidence type="ECO:0000256" key="3">
    <source>
        <dbReference type="ARBA" id="ARBA00022771"/>
    </source>
</evidence>
<dbReference type="Gene3D" id="3.10.20.90">
    <property type="entry name" value="Phosphatidylinositol 3-kinase Catalytic Subunit, Chain A, domain 1"/>
    <property type="match status" value="1"/>
</dbReference>
<dbReference type="Pfam" id="PF13696">
    <property type="entry name" value="zf-CCHC_2"/>
    <property type="match status" value="1"/>
</dbReference>
<name>A0A1E4RG90_9ASCO</name>
<dbReference type="STRING" id="984485.A0A1E4RG90"/>
<reference evidence="11" key="1">
    <citation type="submission" date="2016-05" db="EMBL/GenBank/DDBJ databases">
        <title>Comparative genomics of biotechnologically important yeasts.</title>
        <authorList>
            <consortium name="DOE Joint Genome Institute"/>
            <person name="Riley R."/>
            <person name="Haridas S."/>
            <person name="Wolfe K.H."/>
            <person name="Lopes M.R."/>
            <person name="Hittinger C.T."/>
            <person name="Goker M."/>
            <person name="Salamov A."/>
            <person name="Wisecaver J."/>
            <person name="Long T.M."/>
            <person name="Aerts A.L."/>
            <person name="Barry K."/>
            <person name="Choi C."/>
            <person name="Clum A."/>
            <person name="Coughlan A.Y."/>
            <person name="Deshpande S."/>
            <person name="Douglass A.P."/>
            <person name="Hanson S.J."/>
            <person name="Klenk H.-P."/>
            <person name="Labutti K."/>
            <person name="Lapidus A."/>
            <person name="Lindquist E."/>
            <person name="Lipzen A."/>
            <person name="Meier-Kolthoff J.P."/>
            <person name="Ohm R.A."/>
            <person name="Otillar R.P."/>
            <person name="Pangilinan J."/>
            <person name="Peng Y."/>
            <person name="Rokas A."/>
            <person name="Rosa C.A."/>
            <person name="Scheuner C."/>
            <person name="Sibirny A.A."/>
            <person name="Slot J.C."/>
            <person name="Stielow J.B."/>
            <person name="Sun H."/>
            <person name="Kurtzman C.P."/>
            <person name="Blackwell M."/>
            <person name="Grigoriev I.V."/>
            <person name="Jeffries T.W."/>
        </authorList>
    </citation>
    <scope>NUCLEOTIDE SEQUENCE [LARGE SCALE GENOMIC DNA]</scope>
    <source>
        <strain evidence="11">NRRL Y-1933</strain>
    </source>
</reference>
<dbReference type="EMBL" id="KV454542">
    <property type="protein sequence ID" value="ODV66287.1"/>
    <property type="molecule type" value="Genomic_DNA"/>
</dbReference>
<evidence type="ECO:0000256" key="7">
    <source>
        <dbReference type="SAM" id="MobiDB-lite"/>
    </source>
</evidence>
<feature type="region of interest" description="Disordered" evidence="7">
    <location>
        <begin position="445"/>
        <end position="467"/>
    </location>
</feature>
<feature type="domain" description="CCHC-type" evidence="8">
    <location>
        <begin position="182"/>
        <end position="196"/>
    </location>
</feature>
<evidence type="ECO:0000256" key="1">
    <source>
        <dbReference type="ARBA" id="ARBA00004123"/>
    </source>
</evidence>
<gene>
    <name evidence="10" type="ORF">HYPBUDRAFT_125519</name>
</gene>
<evidence type="ECO:0000256" key="5">
    <source>
        <dbReference type="ARBA" id="ARBA00023242"/>
    </source>
</evidence>
<keyword evidence="5" id="KW-0539">Nucleus</keyword>
<dbReference type="Gene3D" id="4.10.60.10">
    <property type="entry name" value="Zinc finger, CCHC-type"/>
    <property type="match status" value="1"/>
</dbReference>
<dbReference type="PANTHER" id="PTHR15439:SF0">
    <property type="entry name" value="CELL DIVISION CYCLE AND APOPTOSIS REGULATOR PROTEIN 1-RELATED"/>
    <property type="match status" value="1"/>
</dbReference>